<keyword evidence="5 16" id="KW-0732">Signal</keyword>
<dbReference type="GO" id="GO:0008305">
    <property type="term" value="C:integrin complex"/>
    <property type="evidence" value="ECO:0007669"/>
    <property type="project" value="InterPro"/>
</dbReference>
<evidence type="ECO:0000256" key="1">
    <source>
        <dbReference type="ARBA" id="ARBA00004479"/>
    </source>
</evidence>
<dbReference type="PRINTS" id="PR01185">
    <property type="entry name" value="INTEGRINA"/>
</dbReference>
<feature type="transmembrane region" description="Helical" evidence="16">
    <location>
        <begin position="1149"/>
        <end position="1171"/>
    </location>
</feature>
<dbReference type="AlphaFoldDB" id="A0AAJ8BC81"/>
<dbReference type="Gene3D" id="2.60.40.1460">
    <property type="entry name" value="Integrin domains. Chain A, domain 2"/>
    <property type="match status" value="1"/>
</dbReference>
<keyword evidence="8 16" id="KW-0130">Cell adhesion</keyword>
<dbReference type="Gene3D" id="2.60.40.1530">
    <property type="entry name" value="ntegrin, alpha v. Chain A, domain 4"/>
    <property type="match status" value="1"/>
</dbReference>
<keyword evidence="6" id="KW-0677">Repeat</keyword>
<dbReference type="PROSITE" id="PS50234">
    <property type="entry name" value="VWFA"/>
    <property type="match status" value="1"/>
</dbReference>
<dbReference type="Pfam" id="PF20805">
    <property type="entry name" value="Integrin_A_Ig_2"/>
    <property type="match status" value="1"/>
</dbReference>
<evidence type="ECO:0000256" key="10">
    <source>
        <dbReference type="ARBA" id="ARBA00023037"/>
    </source>
</evidence>
<feature type="repeat" description="FG-GAP" evidence="15">
    <location>
        <begin position="27"/>
        <end position="85"/>
    </location>
</feature>
<evidence type="ECO:0000256" key="14">
    <source>
        <dbReference type="ARBA" id="ARBA00023180"/>
    </source>
</evidence>
<evidence type="ECO:0000256" key="9">
    <source>
        <dbReference type="ARBA" id="ARBA00022989"/>
    </source>
</evidence>
<organism evidence="18 19">
    <name type="scientific">Lates calcarifer</name>
    <name type="common">Barramundi</name>
    <name type="synonym">Holocentrus calcarifer</name>
    <dbReference type="NCBI Taxonomy" id="8187"/>
    <lineage>
        <taxon>Eukaryota</taxon>
        <taxon>Metazoa</taxon>
        <taxon>Chordata</taxon>
        <taxon>Craniata</taxon>
        <taxon>Vertebrata</taxon>
        <taxon>Euteleostomi</taxon>
        <taxon>Actinopterygii</taxon>
        <taxon>Neopterygii</taxon>
        <taxon>Teleostei</taxon>
        <taxon>Neoteleostei</taxon>
        <taxon>Acanthomorphata</taxon>
        <taxon>Carangaria</taxon>
        <taxon>Carangaria incertae sedis</taxon>
        <taxon>Centropomidae</taxon>
        <taxon>Lates</taxon>
    </lineage>
</organism>
<dbReference type="Gene3D" id="2.60.40.1510">
    <property type="entry name" value="ntegrin, alpha v. Chain A, domain 3"/>
    <property type="match status" value="1"/>
</dbReference>
<keyword evidence="7" id="KW-0106">Calcium</keyword>
<dbReference type="Pfam" id="PF00092">
    <property type="entry name" value="VWA"/>
    <property type="match status" value="1"/>
</dbReference>
<proteinExistence type="inferred from homology"/>
<keyword evidence="13 16" id="KW-0675">Receptor</keyword>
<dbReference type="Gene3D" id="2.130.10.130">
    <property type="entry name" value="Integrin alpha, N-terminal"/>
    <property type="match status" value="2"/>
</dbReference>
<evidence type="ECO:0000259" key="17">
    <source>
        <dbReference type="PROSITE" id="PS50234"/>
    </source>
</evidence>
<dbReference type="GeneID" id="108893454"/>
<dbReference type="InterPro" id="IPR000413">
    <property type="entry name" value="Integrin_alpha"/>
</dbReference>
<dbReference type="InterPro" id="IPR002035">
    <property type="entry name" value="VWF_A"/>
</dbReference>
<dbReference type="SUPFAM" id="SSF69318">
    <property type="entry name" value="Integrin alpha N-terminal domain"/>
    <property type="match status" value="1"/>
</dbReference>
<evidence type="ECO:0000256" key="8">
    <source>
        <dbReference type="ARBA" id="ARBA00022889"/>
    </source>
</evidence>
<dbReference type="PRINTS" id="PR00453">
    <property type="entry name" value="VWFADOMAIN"/>
</dbReference>
<evidence type="ECO:0000256" key="13">
    <source>
        <dbReference type="ARBA" id="ARBA00023170"/>
    </source>
</evidence>
<protein>
    <submittedName>
        <fullName evidence="19">LOW QUALITY PROTEIN: integrin alpha-11</fullName>
    </submittedName>
</protein>
<dbReference type="GO" id="GO:0007229">
    <property type="term" value="P:integrin-mediated signaling pathway"/>
    <property type="evidence" value="ECO:0007669"/>
    <property type="project" value="UniProtKB-KW"/>
</dbReference>
<feature type="repeat" description="FG-GAP" evidence="15">
    <location>
        <begin position="532"/>
        <end position="590"/>
    </location>
</feature>
<keyword evidence="12" id="KW-1015">Disulfide bond</keyword>
<dbReference type="KEGG" id="lcf:108893454"/>
<accession>A0AAJ8BC81</accession>
<feature type="repeat" description="FG-GAP" evidence="15">
    <location>
        <begin position="467"/>
        <end position="530"/>
    </location>
</feature>
<keyword evidence="11 16" id="KW-0472">Membrane</keyword>
<dbReference type="InterPro" id="IPR048285">
    <property type="entry name" value="Integrin_alpha_Ig-like_2"/>
</dbReference>
<comment type="subcellular location">
    <subcellularLocation>
        <location evidence="1 16">Membrane</location>
        <topology evidence="1 16">Single-pass type I membrane protein</topology>
    </subcellularLocation>
</comment>
<dbReference type="FunFam" id="2.130.10.130:FF:000004">
    <property type="entry name" value="Integrin subunit alpha 10"/>
    <property type="match status" value="1"/>
</dbReference>
<dbReference type="SMART" id="SM00327">
    <property type="entry name" value="VWA"/>
    <property type="match status" value="1"/>
</dbReference>
<dbReference type="InterPro" id="IPR013649">
    <property type="entry name" value="Integrin_alpha_Ig-like_1"/>
</dbReference>
<dbReference type="InterPro" id="IPR036465">
    <property type="entry name" value="vWFA_dom_sf"/>
</dbReference>
<dbReference type="InterPro" id="IPR013517">
    <property type="entry name" value="FG-GAP"/>
</dbReference>
<name>A0AAJ8BC81_LATCA</name>
<evidence type="ECO:0000256" key="16">
    <source>
        <dbReference type="RuleBase" id="RU003762"/>
    </source>
</evidence>
<dbReference type="Gene3D" id="3.40.50.410">
    <property type="entry name" value="von Willebrand factor, type A domain"/>
    <property type="match status" value="1"/>
</dbReference>
<dbReference type="SUPFAM" id="SSF53300">
    <property type="entry name" value="vWA-like"/>
    <property type="match status" value="1"/>
</dbReference>
<reference evidence="19" key="1">
    <citation type="submission" date="2025-08" db="UniProtKB">
        <authorList>
            <consortium name="RefSeq"/>
        </authorList>
    </citation>
    <scope>IDENTIFICATION</scope>
    <source>
        <tissue evidence="19">Brain</tissue>
    </source>
</reference>
<comment type="similarity">
    <text evidence="2 16">Belongs to the integrin alpha chain family.</text>
</comment>
<dbReference type="GO" id="GO:0007160">
    <property type="term" value="P:cell-matrix adhesion"/>
    <property type="evidence" value="ECO:0007669"/>
    <property type="project" value="TreeGrafter"/>
</dbReference>
<dbReference type="InterPro" id="IPR032695">
    <property type="entry name" value="Integrin_dom_sf"/>
</dbReference>
<dbReference type="PROSITE" id="PS51470">
    <property type="entry name" value="FG_GAP"/>
    <property type="match status" value="4"/>
</dbReference>
<evidence type="ECO:0000256" key="12">
    <source>
        <dbReference type="ARBA" id="ARBA00023157"/>
    </source>
</evidence>
<dbReference type="FunFam" id="1.20.5.930:FF:000005">
    <property type="entry name" value="Integrin, alpha 10"/>
    <property type="match status" value="1"/>
</dbReference>
<dbReference type="GO" id="GO:0046872">
    <property type="term" value="F:metal ion binding"/>
    <property type="evidence" value="ECO:0007669"/>
    <property type="project" value="UniProtKB-KW"/>
</dbReference>
<dbReference type="Gene3D" id="1.20.5.930">
    <property type="entry name" value="Bicelle-embedded integrin alpha(iib) transmembrane segment"/>
    <property type="match status" value="1"/>
</dbReference>
<keyword evidence="3 16" id="KW-0812">Transmembrane</keyword>
<dbReference type="Pfam" id="PF08441">
    <property type="entry name" value="Integrin_A_Ig_1"/>
    <property type="match status" value="1"/>
</dbReference>
<dbReference type="PANTHER" id="PTHR23220">
    <property type="entry name" value="INTEGRIN ALPHA"/>
    <property type="match status" value="1"/>
</dbReference>
<evidence type="ECO:0000313" key="19">
    <source>
        <dbReference type="RefSeq" id="XP_050929109.1"/>
    </source>
</evidence>
<dbReference type="GO" id="GO:0033627">
    <property type="term" value="P:cell adhesion mediated by integrin"/>
    <property type="evidence" value="ECO:0007669"/>
    <property type="project" value="TreeGrafter"/>
</dbReference>
<dbReference type="GO" id="GO:0005178">
    <property type="term" value="F:integrin binding"/>
    <property type="evidence" value="ECO:0007669"/>
    <property type="project" value="TreeGrafter"/>
</dbReference>
<dbReference type="Proteomes" id="UP000694890">
    <property type="component" value="Linkage group LG10"/>
</dbReference>
<feature type="signal peptide" evidence="16">
    <location>
        <begin position="1"/>
        <end position="22"/>
    </location>
</feature>
<dbReference type="InterPro" id="IPR028994">
    <property type="entry name" value="Integrin_alpha_N"/>
</dbReference>
<keyword evidence="10 16" id="KW-0401">Integrin</keyword>
<keyword evidence="14" id="KW-0325">Glycoprotein</keyword>
<gene>
    <name evidence="19" type="primary">itga11b</name>
</gene>
<dbReference type="InterPro" id="IPR013519">
    <property type="entry name" value="Int_alpha_beta-p"/>
</dbReference>
<evidence type="ECO:0000256" key="4">
    <source>
        <dbReference type="ARBA" id="ARBA00022723"/>
    </source>
</evidence>
<dbReference type="SUPFAM" id="SSF69179">
    <property type="entry name" value="Integrin domains"/>
    <property type="match status" value="2"/>
</dbReference>
<dbReference type="FunFam" id="3.40.50.410:FF:000012">
    <property type="entry name" value="Integrin, alpha 10"/>
    <property type="match status" value="1"/>
</dbReference>
<dbReference type="SMART" id="SM00191">
    <property type="entry name" value="Int_alpha"/>
    <property type="match status" value="5"/>
</dbReference>
<dbReference type="PANTHER" id="PTHR23220:SF21">
    <property type="entry name" value="INTEGRIN ALPHA-11"/>
    <property type="match status" value="1"/>
</dbReference>
<feature type="domain" description="VWFA" evidence="17">
    <location>
        <begin position="167"/>
        <end position="348"/>
    </location>
</feature>
<evidence type="ECO:0000256" key="3">
    <source>
        <dbReference type="ARBA" id="ARBA00022692"/>
    </source>
</evidence>
<feature type="chain" id="PRO_5042317326" evidence="16">
    <location>
        <begin position="23"/>
        <end position="1198"/>
    </location>
</feature>
<dbReference type="InterPro" id="IPR018184">
    <property type="entry name" value="Integrin_alpha_C_CS"/>
</dbReference>
<dbReference type="GO" id="GO:0009897">
    <property type="term" value="C:external side of plasma membrane"/>
    <property type="evidence" value="ECO:0007669"/>
    <property type="project" value="TreeGrafter"/>
</dbReference>
<dbReference type="CTD" id="567175"/>
<dbReference type="PROSITE" id="PS00242">
    <property type="entry name" value="INTEGRIN_ALPHA"/>
    <property type="match status" value="1"/>
</dbReference>
<evidence type="ECO:0000256" key="5">
    <source>
        <dbReference type="ARBA" id="ARBA00022729"/>
    </source>
</evidence>
<keyword evidence="4" id="KW-0479">Metal-binding</keyword>
<sequence length="1198" mass="133592">MDYYYHLLLLWTCSLLPDLQLCFNFDTKNFKIFAGSKETQFGYTVQQHEAGGRQWLLVGSPFESTGKQQTGDVYRCPLDNRNSVNCSRLNLGKLSLDNVSERKDKMRLGMTLTSNPKDNSFVTCGPLWSHECGSSLYSTGICSRVSRNFRLSHTIAPALQRCETFMDIVIVLDGSNSIYPWYEVQDFLINILHKFYIGPGQTQVGVVQYGSTVVHEFSLGEYETVEEVVEAARSIHQRGGEETRTALGINVARSEAFKRGGRPGAQKVMIVITDGESHDSPQLVQAVGDSERDNITMYAIAVLGYYNRRGINPEAFLKEIKFIASDPDEKHFFNVTDESALKDIVDALGERIFTLEGTSSQGRGFGLQMAQAGFSSHLVKDGILLGAVGAYDWNGAVLKETKHGKVVPPKFSYKDEFPEELKNHGAYLGYSVGSLVSSRGSQLYVAGAPRFNHTGKVIVFTLKNTGNLTILHALLGEQIGSYFGSELLSMDIDGDGQTDILLVAAPMYYSQGWERGKVYIYSVTPQTRFVLQGALEVSDRSQNSRLGSALAQIPDMNGDGFRELVIGAPLEDDHQGAVYVFYGQDKTIQRQYRQHLSAAGFSAGLQYFGQSLHGVLDINGDGLVDLAVGALGAAVIIWSRGVVRIQAKLTFEPEKVNIFNKDCRRGGKEVTCMSVIVCLSLDSRTKTKTKTRTDVAVWYSLVLDERRFPPRAVLDESDRQQPRTLFLQTGSQSCQRLGFSVQETPDYGRPIVVFLETGMQNLDEGPVLDPDWPSTLRAELPFWNGCEQEDTCVPDLILHSQTDLMNVQQFCSSRDRAAWSLCSHQEVSLGSVSVVETGRRRMVVYARLENQGENAYGTSIDISTSTNLVFSSLIVKDQSDIQIECFAEDRLASQRFCNLSAPFLKSLSQVSFRLEFEFSRSVFLDHLQVVMGTTSDGEDGYPDDNINDILLPLKYQTDLLFTRDPNPPRFEIKEDSFSSSSSSWDQSDSSSPTFNLTYYIQNLGIFSVHDLLFRADVWAVTRRGNQLVNITDYSIEQVAGSHCTLPQLRTTSQVTAEDLSQLSQLNHSNSESMAVQCRLNLPASREVKVMLRGQLQLPALLAVSFKSLEILTAASIQLDASSPMFLQEDRPVRRIILELRKEEEYTVPFWIILGSSLGGLLLLALLVLALWKLGFFNRRRRQEEEEQPVANGKAAEEL</sequence>
<evidence type="ECO:0000256" key="2">
    <source>
        <dbReference type="ARBA" id="ARBA00008054"/>
    </source>
</evidence>
<dbReference type="Pfam" id="PF01839">
    <property type="entry name" value="FG-GAP"/>
    <property type="match status" value="2"/>
</dbReference>
<dbReference type="GO" id="GO:0098609">
    <property type="term" value="P:cell-cell adhesion"/>
    <property type="evidence" value="ECO:0007669"/>
    <property type="project" value="TreeGrafter"/>
</dbReference>
<evidence type="ECO:0000256" key="11">
    <source>
        <dbReference type="ARBA" id="ARBA00023136"/>
    </source>
</evidence>
<keyword evidence="9 16" id="KW-1133">Transmembrane helix</keyword>
<evidence type="ECO:0000256" key="7">
    <source>
        <dbReference type="ARBA" id="ARBA00022837"/>
    </source>
</evidence>
<dbReference type="CDD" id="cd01469">
    <property type="entry name" value="vWA_integrins_alpha_subunit"/>
    <property type="match status" value="1"/>
</dbReference>
<evidence type="ECO:0000256" key="15">
    <source>
        <dbReference type="PROSITE-ProRule" id="PRU00803"/>
    </source>
</evidence>
<evidence type="ECO:0000313" key="18">
    <source>
        <dbReference type="Proteomes" id="UP000694890"/>
    </source>
</evidence>
<dbReference type="RefSeq" id="XP_050929109.1">
    <property type="nucleotide sequence ID" value="XM_051073152.1"/>
</dbReference>
<evidence type="ECO:0000256" key="6">
    <source>
        <dbReference type="ARBA" id="ARBA00022737"/>
    </source>
</evidence>
<feature type="repeat" description="FG-GAP" evidence="15">
    <location>
        <begin position="594"/>
        <end position="654"/>
    </location>
</feature>